<dbReference type="CDD" id="cd16393">
    <property type="entry name" value="SPO0J_N"/>
    <property type="match status" value="1"/>
</dbReference>
<dbReference type="Gene3D" id="3.90.1530.30">
    <property type="match status" value="1"/>
</dbReference>
<dbReference type="FunFam" id="3.90.1530.30:FF:000001">
    <property type="entry name" value="Chromosome partitioning protein ParB"/>
    <property type="match status" value="1"/>
</dbReference>
<gene>
    <name evidence="5" type="ORF">AVDCRST_MAG86-1587</name>
</gene>
<dbReference type="InterPro" id="IPR041468">
    <property type="entry name" value="HTH_ParB/Spo0J"/>
</dbReference>
<dbReference type="InterPro" id="IPR036086">
    <property type="entry name" value="ParB/Sulfiredoxin_sf"/>
</dbReference>
<dbReference type="InterPro" id="IPR004437">
    <property type="entry name" value="ParB/RepB/Spo0J"/>
</dbReference>
<evidence type="ECO:0000259" key="4">
    <source>
        <dbReference type="SMART" id="SM00470"/>
    </source>
</evidence>
<dbReference type="InterPro" id="IPR003115">
    <property type="entry name" value="ParB_N"/>
</dbReference>
<protein>
    <submittedName>
        <fullName evidence="5">Chromosome (Plasmid) partitioning protein ParB</fullName>
    </submittedName>
</protein>
<dbReference type="FunFam" id="1.10.10.2830:FF:000001">
    <property type="entry name" value="Chromosome partitioning protein ParB"/>
    <property type="match status" value="1"/>
</dbReference>
<dbReference type="Pfam" id="PF17762">
    <property type="entry name" value="HTH_ParB"/>
    <property type="match status" value="1"/>
</dbReference>
<feature type="domain" description="ParB-like N-terminal" evidence="4">
    <location>
        <begin position="24"/>
        <end position="113"/>
    </location>
</feature>
<dbReference type="Gene3D" id="1.10.10.2830">
    <property type="match status" value="1"/>
</dbReference>
<evidence type="ECO:0000313" key="5">
    <source>
        <dbReference type="EMBL" id="CAA9570278.1"/>
    </source>
</evidence>
<dbReference type="Pfam" id="PF23552">
    <property type="entry name" value="ParB_C"/>
    <property type="match status" value="1"/>
</dbReference>
<dbReference type="GO" id="GO:0045881">
    <property type="term" value="P:positive regulation of sporulation resulting in formation of a cellular spore"/>
    <property type="evidence" value="ECO:0007669"/>
    <property type="project" value="TreeGrafter"/>
</dbReference>
<dbReference type="SUPFAM" id="SSF109709">
    <property type="entry name" value="KorB DNA-binding domain-like"/>
    <property type="match status" value="1"/>
</dbReference>
<dbReference type="GO" id="GO:0007059">
    <property type="term" value="P:chromosome segregation"/>
    <property type="evidence" value="ECO:0007669"/>
    <property type="project" value="UniProtKB-KW"/>
</dbReference>
<keyword evidence="2" id="KW-0159">Chromosome partition</keyword>
<dbReference type="InterPro" id="IPR050336">
    <property type="entry name" value="Chromosome_partition/occlusion"/>
</dbReference>
<proteinExistence type="inferred from homology"/>
<organism evidence="5">
    <name type="scientific">uncultured Truepera sp</name>
    <dbReference type="NCBI Taxonomy" id="543023"/>
    <lineage>
        <taxon>Bacteria</taxon>
        <taxon>Thermotogati</taxon>
        <taxon>Deinococcota</taxon>
        <taxon>Deinococci</taxon>
        <taxon>Trueperales</taxon>
        <taxon>Trueperaceae</taxon>
        <taxon>Truepera</taxon>
        <taxon>environmental samples</taxon>
    </lineage>
</organism>
<dbReference type="EMBL" id="CADCWP010000114">
    <property type="protein sequence ID" value="CAA9570278.1"/>
    <property type="molecule type" value="Genomic_DNA"/>
</dbReference>
<evidence type="ECO:0000256" key="3">
    <source>
        <dbReference type="ARBA" id="ARBA00023125"/>
    </source>
</evidence>
<dbReference type="AlphaFoldDB" id="A0A6J4V6U0"/>
<dbReference type="GO" id="GO:0003677">
    <property type="term" value="F:DNA binding"/>
    <property type="evidence" value="ECO:0007669"/>
    <property type="project" value="UniProtKB-KW"/>
</dbReference>
<dbReference type="NCBIfam" id="TIGR00180">
    <property type="entry name" value="parB_part"/>
    <property type="match status" value="1"/>
</dbReference>
<sequence length="272" mass="30120">MSAKRSLGRGLDALLPKAEASSIQQLPLEALTVSVYQPRKRLDPEGLAELARSVAQKGVLQPLLVRPSGEGYEIVAGERRFRAAQQAGLSVVPVVVKSLSDRETLEIALIENVQREDLSALEEARAFKQLLEFGLSQEEVADAVGKSRSAVANTLRLLQLNATALEALNEGRISAGHARAVLAQPENDRDWALLRIVEKQLSVREAEQLRRRPRETSLKQPKKRLNPELELDLSRSVGTKVRIVGEARGKIELHFGSKDEFERLLELLSYQA</sequence>
<dbReference type="InterPro" id="IPR057240">
    <property type="entry name" value="ParB_dimer_C"/>
</dbReference>
<reference evidence="5" key="1">
    <citation type="submission" date="2020-02" db="EMBL/GenBank/DDBJ databases">
        <authorList>
            <person name="Meier V. D."/>
        </authorList>
    </citation>
    <scope>NUCLEOTIDE SEQUENCE</scope>
    <source>
        <strain evidence="5">AVDCRST_MAG86</strain>
    </source>
</reference>
<dbReference type="SMART" id="SM00470">
    <property type="entry name" value="ParB"/>
    <property type="match status" value="1"/>
</dbReference>
<comment type="similarity">
    <text evidence="1">Belongs to the ParB family.</text>
</comment>
<dbReference type="SUPFAM" id="SSF110849">
    <property type="entry name" value="ParB/Sulfiredoxin"/>
    <property type="match status" value="1"/>
</dbReference>
<name>A0A6J4V6U0_9DEIN</name>
<keyword evidence="3" id="KW-0238">DNA-binding</keyword>
<dbReference type="PANTHER" id="PTHR33375:SF1">
    <property type="entry name" value="CHROMOSOME-PARTITIONING PROTEIN PARB-RELATED"/>
    <property type="match status" value="1"/>
</dbReference>
<dbReference type="PANTHER" id="PTHR33375">
    <property type="entry name" value="CHROMOSOME-PARTITIONING PROTEIN PARB-RELATED"/>
    <property type="match status" value="1"/>
</dbReference>
<dbReference type="Pfam" id="PF02195">
    <property type="entry name" value="ParB_N"/>
    <property type="match status" value="1"/>
</dbReference>
<accession>A0A6J4V6U0</accession>
<dbReference type="GO" id="GO:0005694">
    <property type="term" value="C:chromosome"/>
    <property type="evidence" value="ECO:0007669"/>
    <property type="project" value="TreeGrafter"/>
</dbReference>
<evidence type="ECO:0000256" key="2">
    <source>
        <dbReference type="ARBA" id="ARBA00022829"/>
    </source>
</evidence>
<evidence type="ECO:0000256" key="1">
    <source>
        <dbReference type="ARBA" id="ARBA00006295"/>
    </source>
</evidence>